<reference evidence="4 5" key="1">
    <citation type="journal article" date="2023" name="Commun. Biol.">
        <title>Genome analysis of Parmales, the sister group of diatoms, reveals the evolutionary specialization of diatoms from phago-mixotrophs to photoautotrophs.</title>
        <authorList>
            <person name="Ban H."/>
            <person name="Sato S."/>
            <person name="Yoshikawa S."/>
            <person name="Yamada K."/>
            <person name="Nakamura Y."/>
            <person name="Ichinomiya M."/>
            <person name="Sato N."/>
            <person name="Blanc-Mathieu R."/>
            <person name="Endo H."/>
            <person name="Kuwata A."/>
            <person name="Ogata H."/>
        </authorList>
    </citation>
    <scope>NUCLEOTIDE SEQUENCE [LARGE SCALE GENOMIC DNA]</scope>
</reference>
<comment type="similarity">
    <text evidence="1">Belongs to the AB hydrolase superfamily. AB hydrolase 2 family.</text>
</comment>
<dbReference type="SUPFAM" id="SSF53474">
    <property type="entry name" value="alpha/beta-Hydrolases"/>
    <property type="match status" value="1"/>
</dbReference>
<dbReference type="InterPro" id="IPR029058">
    <property type="entry name" value="AB_hydrolase_fold"/>
</dbReference>
<organism evidence="4 5">
    <name type="scientific">Tetraparma gracilis</name>
    <dbReference type="NCBI Taxonomy" id="2962635"/>
    <lineage>
        <taxon>Eukaryota</taxon>
        <taxon>Sar</taxon>
        <taxon>Stramenopiles</taxon>
        <taxon>Ochrophyta</taxon>
        <taxon>Bolidophyceae</taxon>
        <taxon>Parmales</taxon>
        <taxon>Triparmaceae</taxon>
        <taxon>Tetraparma</taxon>
    </lineage>
</organism>
<gene>
    <name evidence="4" type="ORF">TeGR_g5327</name>
</gene>
<comment type="caution">
    <text evidence="4">The sequence shown here is derived from an EMBL/GenBank/DDBJ whole genome shotgun (WGS) entry which is preliminary data.</text>
</comment>
<dbReference type="Gene3D" id="3.40.50.1820">
    <property type="entry name" value="alpha/beta hydrolase"/>
    <property type="match status" value="1"/>
</dbReference>
<dbReference type="EMBL" id="BRYB01006205">
    <property type="protein sequence ID" value="GMI51953.1"/>
    <property type="molecule type" value="Genomic_DNA"/>
</dbReference>
<evidence type="ECO:0000256" key="1">
    <source>
        <dbReference type="ARBA" id="ARBA00006499"/>
    </source>
</evidence>
<name>A0ABQ6NAT1_9STRA</name>
<protein>
    <recommendedName>
        <fullName evidence="3">Phospholipase/carboxylesterase/thioesterase domain-containing protein</fullName>
    </recommendedName>
</protein>
<accession>A0ABQ6NAT1</accession>
<dbReference type="Proteomes" id="UP001165060">
    <property type="component" value="Unassembled WGS sequence"/>
</dbReference>
<feature type="domain" description="Phospholipase/carboxylesterase/thioesterase" evidence="3">
    <location>
        <begin position="159"/>
        <end position="352"/>
    </location>
</feature>
<evidence type="ECO:0000259" key="3">
    <source>
        <dbReference type="Pfam" id="PF02230"/>
    </source>
</evidence>
<dbReference type="Pfam" id="PF02230">
    <property type="entry name" value="Abhydrolase_2"/>
    <property type="match status" value="1"/>
</dbReference>
<evidence type="ECO:0000256" key="2">
    <source>
        <dbReference type="ARBA" id="ARBA00022801"/>
    </source>
</evidence>
<evidence type="ECO:0000313" key="4">
    <source>
        <dbReference type="EMBL" id="GMI51953.1"/>
    </source>
</evidence>
<dbReference type="PANTHER" id="PTHR10655:SF17">
    <property type="entry name" value="LYSOPHOSPHOLIPASE-LIKE PROTEIN 1"/>
    <property type="match status" value="1"/>
</dbReference>
<sequence>MFASIIALLRPHMPMTSVSISVDSRGEGVPENHFGNGTLIVSAPLPPCPATTADLVGAMRSAIKKGARAPQLSEPSSIHLTSWFKPLMLSCPPLHFPSQPTAFEVGPASLRAAACVAEATGTCNATVLPSPCGGLRVNLCAPCSVAEGVAQDLKGAPASKVVVVWLHGVGRADEEYWRSQIRLPHMAGVSVDYELPAAPGNELSWFPMDMEKEPRPDVSPDSMAKIHELVSALLSSTGATRVVLGGFSQGGALALAAGLTYPDASAIACVAALSSWLPPWVERSASRSRSDTPVLFSCGTADKVVSFAKAGRESGRILQSMEGVVATVKHVQRGSHVPVEQEMTAAAEYMRDCVMGVSCEEAARRLCREASLRKPSKRLRALANFKKPVVDVEVASMKTEVLVGGWGARLKLALERDLQRAGVADIQLLLGEDAVQPSQRPAKVREVLTDLCAEYERFVELVVAPELRKAVGAREDAGVLYQFPCTVRCQTWCGRGEGGVVGNRRMKLGPMHCDRDYGHQAGEINYWLPLAQVPNSVDATLWVESGVGAGEFAPVLLGEGEYLRFHGQSLRHFAATAEGGQGGGQGGGGGGTARISLDWRVALEENFDKQWKAPGCIFHHEMRRVGGGGR</sequence>
<proteinExistence type="inferred from homology"/>
<dbReference type="InterPro" id="IPR003140">
    <property type="entry name" value="PLipase/COase/thioEstase"/>
</dbReference>
<dbReference type="PANTHER" id="PTHR10655">
    <property type="entry name" value="LYSOPHOSPHOLIPASE-RELATED"/>
    <property type="match status" value="1"/>
</dbReference>
<dbReference type="InterPro" id="IPR050565">
    <property type="entry name" value="LYPA1-2/EST-like"/>
</dbReference>
<keyword evidence="5" id="KW-1185">Reference proteome</keyword>
<keyword evidence="2" id="KW-0378">Hydrolase</keyword>
<evidence type="ECO:0000313" key="5">
    <source>
        <dbReference type="Proteomes" id="UP001165060"/>
    </source>
</evidence>